<organism evidence="2 3">
    <name type="scientific">Bradyrhizobium diazoefficiens</name>
    <dbReference type="NCBI Taxonomy" id="1355477"/>
    <lineage>
        <taxon>Bacteria</taxon>
        <taxon>Pseudomonadati</taxon>
        <taxon>Pseudomonadota</taxon>
        <taxon>Alphaproteobacteria</taxon>
        <taxon>Hyphomicrobiales</taxon>
        <taxon>Nitrobacteraceae</taxon>
        <taxon>Bradyrhizobium</taxon>
    </lineage>
</organism>
<dbReference type="AlphaFoldDB" id="A0A0E4FZK9"/>
<evidence type="ECO:0000313" key="2">
    <source>
        <dbReference type="EMBL" id="BAR59009.1"/>
    </source>
</evidence>
<sequence length="31" mass="3286">MVRPNAAGNAKIPEPTIDPITSAMSAFRESL</sequence>
<name>A0A0E4FZK9_9BRAD</name>
<protein>
    <submittedName>
        <fullName evidence="2">Uncharacterized protein</fullName>
    </submittedName>
</protein>
<dbReference type="Proteomes" id="UP000063308">
    <property type="component" value="Chromosome"/>
</dbReference>
<feature type="region of interest" description="Disordered" evidence="1">
    <location>
        <begin position="1"/>
        <end position="31"/>
    </location>
</feature>
<accession>A0A0E4FZK9</accession>
<gene>
    <name evidence="2" type="ORF">NK6_5854</name>
</gene>
<evidence type="ECO:0000313" key="3">
    <source>
        <dbReference type="Proteomes" id="UP000063308"/>
    </source>
</evidence>
<evidence type="ECO:0000256" key="1">
    <source>
        <dbReference type="SAM" id="MobiDB-lite"/>
    </source>
</evidence>
<reference evidence="2 3" key="1">
    <citation type="submission" date="2014-11" db="EMBL/GenBank/DDBJ databases">
        <title>Symbiosis island explosion on the genome of extra-slow-growing strains of soybean bradyrhizobia with massive insertion sequences.</title>
        <authorList>
            <person name="Iida T."/>
            <person name="Minamisawa K."/>
        </authorList>
    </citation>
    <scope>NUCLEOTIDE SEQUENCE [LARGE SCALE GENOMIC DNA]</scope>
    <source>
        <strain evidence="2 3">NK6</strain>
    </source>
</reference>
<dbReference type="EMBL" id="AP014685">
    <property type="protein sequence ID" value="BAR59009.1"/>
    <property type="molecule type" value="Genomic_DNA"/>
</dbReference>
<proteinExistence type="predicted"/>